<protein>
    <submittedName>
        <fullName evidence="1">Inactive histone-lysine N-methyltransferase SUVR2</fullName>
    </submittedName>
</protein>
<gene>
    <name evidence="1" type="ORF">LOK49_LG15G01425</name>
</gene>
<dbReference type="Proteomes" id="UP001060215">
    <property type="component" value="Chromosome 11"/>
</dbReference>
<keyword evidence="2" id="KW-1185">Reference proteome</keyword>
<proteinExistence type="predicted"/>
<reference evidence="1 2" key="1">
    <citation type="journal article" date="2022" name="Plant J.">
        <title>Chromosome-level genome of Camellia lanceoleosa provides a valuable resource for understanding genome evolution and self-incompatibility.</title>
        <authorList>
            <person name="Gong W."/>
            <person name="Xiao S."/>
            <person name="Wang L."/>
            <person name="Liao Z."/>
            <person name="Chang Y."/>
            <person name="Mo W."/>
            <person name="Hu G."/>
            <person name="Li W."/>
            <person name="Zhao G."/>
            <person name="Zhu H."/>
            <person name="Hu X."/>
            <person name="Ji K."/>
            <person name="Xiang X."/>
            <person name="Song Q."/>
            <person name="Yuan D."/>
            <person name="Jin S."/>
            <person name="Zhang L."/>
        </authorList>
    </citation>
    <scope>NUCLEOTIDE SEQUENCE [LARGE SCALE GENOMIC DNA]</scope>
    <source>
        <strain evidence="1">SQ_2022a</strain>
    </source>
</reference>
<evidence type="ECO:0000313" key="2">
    <source>
        <dbReference type="Proteomes" id="UP001060215"/>
    </source>
</evidence>
<organism evidence="1 2">
    <name type="scientific">Camellia lanceoleosa</name>
    <dbReference type="NCBI Taxonomy" id="1840588"/>
    <lineage>
        <taxon>Eukaryota</taxon>
        <taxon>Viridiplantae</taxon>
        <taxon>Streptophyta</taxon>
        <taxon>Embryophyta</taxon>
        <taxon>Tracheophyta</taxon>
        <taxon>Spermatophyta</taxon>
        <taxon>Magnoliopsida</taxon>
        <taxon>eudicotyledons</taxon>
        <taxon>Gunneridae</taxon>
        <taxon>Pentapetalae</taxon>
        <taxon>asterids</taxon>
        <taxon>Ericales</taxon>
        <taxon>Theaceae</taxon>
        <taxon>Camellia</taxon>
    </lineage>
</organism>
<dbReference type="EMBL" id="CM045768">
    <property type="protein sequence ID" value="KAI7984626.1"/>
    <property type="molecule type" value="Genomic_DNA"/>
</dbReference>
<accession>A0ACC0F7B8</accession>
<evidence type="ECO:0000313" key="1">
    <source>
        <dbReference type="EMBL" id="KAI7984626.1"/>
    </source>
</evidence>
<comment type="caution">
    <text evidence="1">The sequence shown here is derived from an EMBL/GenBank/DDBJ whole genome shotgun (WGS) entry which is preliminary data.</text>
</comment>
<sequence length="119" mass="13238">MVKSQSSQFDIASSPQGNVKISLICNSSQQSGFRIPSLDAVLKLVEEKYIITYRITEPGFSVVKVMKDVYECFLAEGTNCTDDGQEIENEKLIGTGLQKQQTLQSIQKVKNKTEAEEQS</sequence>
<name>A0ACC0F7B8_9ERIC</name>